<dbReference type="EMBL" id="BLXT01007756">
    <property type="protein sequence ID" value="GFO42195.1"/>
    <property type="molecule type" value="Genomic_DNA"/>
</dbReference>
<evidence type="ECO:0000313" key="2">
    <source>
        <dbReference type="Proteomes" id="UP000735302"/>
    </source>
</evidence>
<sequence>MILGYKKRWQYKQFNASKPDKYHIKSFALVDSSCGYVILTYYGKNTSYHPDSDPDSGMAIRIFDTLLKDVGTRYHIFADRWYYHLCPCIPLDIETAVLHWHRAHQSQRFSEGPQDTKVNTHGGKIF</sequence>
<name>A0AAV4DE38_9GAST</name>
<protein>
    <recommendedName>
        <fullName evidence="3">PiggyBac transposable element-derived protein domain-containing protein</fullName>
    </recommendedName>
</protein>
<dbReference type="AlphaFoldDB" id="A0AAV4DE38"/>
<evidence type="ECO:0008006" key="3">
    <source>
        <dbReference type="Google" id="ProtNLM"/>
    </source>
</evidence>
<keyword evidence="2" id="KW-1185">Reference proteome</keyword>
<comment type="caution">
    <text evidence="1">The sequence shown here is derived from an EMBL/GenBank/DDBJ whole genome shotgun (WGS) entry which is preliminary data.</text>
</comment>
<proteinExistence type="predicted"/>
<gene>
    <name evidence="1" type="ORF">PoB_006870000</name>
</gene>
<reference evidence="1 2" key="1">
    <citation type="journal article" date="2021" name="Elife">
        <title>Chloroplast acquisition without the gene transfer in kleptoplastic sea slugs, Plakobranchus ocellatus.</title>
        <authorList>
            <person name="Maeda T."/>
            <person name="Takahashi S."/>
            <person name="Yoshida T."/>
            <person name="Shimamura S."/>
            <person name="Takaki Y."/>
            <person name="Nagai Y."/>
            <person name="Toyoda A."/>
            <person name="Suzuki Y."/>
            <person name="Arimoto A."/>
            <person name="Ishii H."/>
            <person name="Satoh N."/>
            <person name="Nishiyama T."/>
            <person name="Hasebe M."/>
            <person name="Maruyama T."/>
            <person name="Minagawa J."/>
            <person name="Obokata J."/>
            <person name="Shigenobu S."/>
        </authorList>
    </citation>
    <scope>NUCLEOTIDE SEQUENCE [LARGE SCALE GENOMIC DNA]</scope>
</reference>
<organism evidence="1 2">
    <name type="scientific">Plakobranchus ocellatus</name>
    <dbReference type="NCBI Taxonomy" id="259542"/>
    <lineage>
        <taxon>Eukaryota</taxon>
        <taxon>Metazoa</taxon>
        <taxon>Spiralia</taxon>
        <taxon>Lophotrochozoa</taxon>
        <taxon>Mollusca</taxon>
        <taxon>Gastropoda</taxon>
        <taxon>Heterobranchia</taxon>
        <taxon>Euthyneura</taxon>
        <taxon>Panpulmonata</taxon>
        <taxon>Sacoglossa</taxon>
        <taxon>Placobranchoidea</taxon>
        <taxon>Plakobranchidae</taxon>
        <taxon>Plakobranchus</taxon>
    </lineage>
</organism>
<evidence type="ECO:0000313" key="1">
    <source>
        <dbReference type="EMBL" id="GFO42195.1"/>
    </source>
</evidence>
<dbReference type="Proteomes" id="UP000735302">
    <property type="component" value="Unassembled WGS sequence"/>
</dbReference>
<accession>A0AAV4DE38</accession>